<feature type="region of interest" description="Disordered" evidence="1">
    <location>
        <begin position="115"/>
        <end position="134"/>
    </location>
</feature>
<dbReference type="PROSITE" id="PS51208">
    <property type="entry name" value="AUTOTRANSPORTER"/>
    <property type="match status" value="1"/>
</dbReference>
<protein>
    <recommendedName>
        <fullName evidence="3">Autotransporter domain-containing protein</fullName>
    </recommendedName>
</protein>
<name>W0AK23_9SPHN</name>
<accession>W0AK23</accession>
<evidence type="ECO:0000256" key="2">
    <source>
        <dbReference type="SAM" id="SignalP"/>
    </source>
</evidence>
<organism evidence="4 5">
    <name type="scientific">Sphingomonas sanxanigenens DSM 19645 = NX02</name>
    <dbReference type="NCBI Taxonomy" id="1123269"/>
    <lineage>
        <taxon>Bacteria</taxon>
        <taxon>Pseudomonadati</taxon>
        <taxon>Pseudomonadota</taxon>
        <taxon>Alphaproteobacteria</taxon>
        <taxon>Sphingomonadales</taxon>
        <taxon>Sphingomonadaceae</taxon>
        <taxon>Sphingomonas</taxon>
    </lineage>
</organism>
<evidence type="ECO:0000313" key="5">
    <source>
        <dbReference type="Proteomes" id="UP000018851"/>
    </source>
</evidence>
<dbReference type="InterPro" id="IPR036709">
    <property type="entry name" value="Autotransporte_beta_dom_sf"/>
</dbReference>
<evidence type="ECO:0000313" key="4">
    <source>
        <dbReference type="EMBL" id="AHE56648.1"/>
    </source>
</evidence>
<dbReference type="KEGG" id="ssan:NX02_25205"/>
<dbReference type="Pfam" id="PF03797">
    <property type="entry name" value="Autotransporter"/>
    <property type="match status" value="1"/>
</dbReference>
<feature type="region of interest" description="Disordered" evidence="1">
    <location>
        <begin position="274"/>
        <end position="296"/>
    </location>
</feature>
<dbReference type="AlphaFoldDB" id="W0AK23"/>
<dbReference type="eggNOG" id="COG4625">
    <property type="taxonomic scope" value="Bacteria"/>
</dbReference>
<sequence length="1074" mass="106965">MRNLLACTCLTPLALAVVPAAVQAETVVGTARTTPISTATANNGAADSIRISNQGSVRPTSGTAVLADSTHAVTNEGTIQITGANDATGIGAASGASGGITNASGGRIIIDETYSAPDSDGDGDADGPFAQGSNRAGIRTAGAYGGNIVNAGEITIRGNQSAGIALGGKLTGNLTNSGTISVVGNDSAGVRAGEVSGDVRFTGTINAQGANAVGVDLAGDVGGALSFQGAITATGYRFPTPPADPSRLDADDLLQGGGAVRIAGNVGGGILFDAAPRDANPNDADEDRDGVPDASEGSANIISVGYAPAVTIGAADRDISIGAVAGKGGHGLIVNGTITGNGAYGGVSGTGILIGGKGGQVNIAGGMTVNGAVNANAVGAEANAIRIAAGATVPVIDVAGSVVATGGGSAQSFSGAIVIDSGARVFTIRNSGQIRATQSGTGYAGAIIDRSGEVDLVENSGIISASGASLPSGHAIAIDLSKNDRGAIVRQAVAAANSAAGAIGGDILFGAGNDLLDVADGTVIGNVSFGTGANQMQLTGDAAYAGSTVFGAGNDMLTLSGTSLFVGSADFGGGTDTLTLNGTSRFAGTLIGGQGLSVAINGGTLALSNSGNVALAALSVTGGGTIGIDVGENGVKTVYQVAGTASFGTGSKLAVRFDDIADAEGRHVFLRAGTVEGLGNLTTTENSLPFLFKGSVATTGTAGEVALDVSRKNSTELGLNRSQASAYNAIYAALSDDDQIAASYLGITDGDQFRRTLSQMLPNHAGGVFESVTQGSRATARFLADPNAPYADMGGWGFWLQQVGWGTSKNLGDTAAYDITGWGASAGADAKLGDAGNLGFSLAYLHGKDSDGQVDNEVNANQYELAVYWRLSTGRLRAHARGSYAFIKFDGSRSFLGQADDTPVERLAEADWNGSLWSASGGASYEVGSGRFTLRPAALVEYYRLSEDGYTETGGGDAFDLIVDDRKGDELAVSGTIAAGLKFGGSEEDEGWFRAEIEGGRRQVVGGSLGSTTARFASGGDAFTLTPDERTDGWLGRVRLIGGNPGFTIGGDFGAEEQQGKAAISIRASLGIRL</sequence>
<evidence type="ECO:0000259" key="3">
    <source>
        <dbReference type="PROSITE" id="PS51208"/>
    </source>
</evidence>
<dbReference type="InterPro" id="IPR005546">
    <property type="entry name" value="Autotransporte_beta"/>
</dbReference>
<dbReference type="OrthoDB" id="7613961at2"/>
<feature type="chain" id="PRO_5004785658" description="Autotransporter domain-containing protein" evidence="2">
    <location>
        <begin position="25"/>
        <end position="1074"/>
    </location>
</feature>
<dbReference type="RefSeq" id="WP_025294750.1">
    <property type="nucleotide sequence ID" value="NZ_CP006644.1"/>
</dbReference>
<gene>
    <name evidence="4" type="ORF">NX02_25205</name>
</gene>
<keyword evidence="2" id="KW-0732">Signal</keyword>
<dbReference type="Proteomes" id="UP000018851">
    <property type="component" value="Chromosome"/>
</dbReference>
<dbReference type="STRING" id="1123269.NX02_25205"/>
<proteinExistence type="predicted"/>
<feature type="signal peptide" evidence="2">
    <location>
        <begin position="1"/>
        <end position="24"/>
    </location>
</feature>
<dbReference type="SMART" id="SM00869">
    <property type="entry name" value="Autotransporter"/>
    <property type="match status" value="1"/>
</dbReference>
<evidence type="ECO:0000256" key="1">
    <source>
        <dbReference type="SAM" id="MobiDB-lite"/>
    </source>
</evidence>
<dbReference type="SUPFAM" id="SSF103515">
    <property type="entry name" value="Autotransporter"/>
    <property type="match status" value="1"/>
</dbReference>
<reference evidence="4 5" key="1">
    <citation type="submission" date="2013-07" db="EMBL/GenBank/DDBJ databases">
        <title>Completed genome of Sphingomonas sanxanigenens NX02.</title>
        <authorList>
            <person name="Ma T."/>
            <person name="Huang H."/>
            <person name="Wu M."/>
            <person name="Li X."/>
            <person name="Li G."/>
        </authorList>
    </citation>
    <scope>NUCLEOTIDE SEQUENCE [LARGE SCALE GENOMIC DNA]</scope>
    <source>
        <strain evidence="4 5">NX02</strain>
    </source>
</reference>
<dbReference type="EMBL" id="CP006644">
    <property type="protein sequence ID" value="AHE56648.1"/>
    <property type="molecule type" value="Genomic_DNA"/>
</dbReference>
<dbReference type="Gene3D" id="2.40.128.130">
    <property type="entry name" value="Autotransporter beta-domain"/>
    <property type="match status" value="1"/>
</dbReference>
<dbReference type="PATRIC" id="fig|1123269.5.peg.4942"/>
<keyword evidence="5" id="KW-1185">Reference proteome</keyword>
<dbReference type="HOGENOM" id="CLU_010547_0_0_5"/>
<feature type="domain" description="Autotransporter" evidence="3">
    <location>
        <begin position="791"/>
        <end position="1074"/>
    </location>
</feature>